<accession>A0A511KJ05</accession>
<dbReference type="PANTHER" id="PTHR23180:SF160">
    <property type="entry name" value="ADP-RIBOSYLATION FACTOR GTPASE-ACTIVATING PROTEIN EFFECTOR PROTEIN 1"/>
    <property type="match status" value="1"/>
</dbReference>
<feature type="region of interest" description="Disordered" evidence="11">
    <location>
        <begin position="342"/>
        <end position="647"/>
    </location>
</feature>
<feature type="compositionally biased region" description="Low complexity" evidence="11">
    <location>
        <begin position="128"/>
        <end position="145"/>
    </location>
</feature>
<feature type="compositionally biased region" description="Low complexity" evidence="11">
    <location>
        <begin position="515"/>
        <end position="534"/>
    </location>
</feature>
<feature type="compositionally biased region" description="Low complexity" evidence="11">
    <location>
        <begin position="376"/>
        <end position="390"/>
    </location>
</feature>
<evidence type="ECO:0000256" key="10">
    <source>
        <dbReference type="PROSITE-ProRule" id="PRU00288"/>
    </source>
</evidence>
<feature type="compositionally biased region" description="Pro residues" evidence="11">
    <location>
        <begin position="217"/>
        <end position="227"/>
    </location>
</feature>
<dbReference type="GO" id="GO:0005096">
    <property type="term" value="F:GTPase activator activity"/>
    <property type="evidence" value="ECO:0007669"/>
    <property type="project" value="InterPro"/>
</dbReference>
<feature type="compositionally biased region" description="Gly residues" evidence="11">
    <location>
        <begin position="347"/>
        <end position="356"/>
    </location>
</feature>
<evidence type="ECO:0000256" key="7">
    <source>
        <dbReference type="ARBA" id="ARBA00022771"/>
    </source>
</evidence>
<dbReference type="PROSITE" id="PS50115">
    <property type="entry name" value="ARFGAP"/>
    <property type="match status" value="1"/>
</dbReference>
<dbReference type="SUPFAM" id="SSF57863">
    <property type="entry name" value="ArfGap/RecO-like zinc finger"/>
    <property type="match status" value="1"/>
</dbReference>
<evidence type="ECO:0000256" key="3">
    <source>
        <dbReference type="ARBA" id="ARBA00022490"/>
    </source>
</evidence>
<gene>
    <name evidence="13" type="ORF">Rt10032_c11g4380</name>
</gene>
<feature type="compositionally biased region" description="Pro residues" evidence="11">
    <location>
        <begin position="146"/>
        <end position="155"/>
    </location>
</feature>
<dbReference type="GO" id="GO:0016020">
    <property type="term" value="C:membrane"/>
    <property type="evidence" value="ECO:0007669"/>
    <property type="project" value="UniProtKB-SubCell"/>
</dbReference>
<feature type="compositionally biased region" description="Low complexity" evidence="11">
    <location>
        <begin position="467"/>
        <end position="483"/>
    </location>
</feature>
<keyword evidence="7 10" id="KW-0863">Zinc-finger</keyword>
<feature type="compositionally biased region" description="Pro residues" evidence="11">
    <location>
        <begin position="410"/>
        <end position="419"/>
    </location>
</feature>
<dbReference type="InterPro" id="IPR038508">
    <property type="entry name" value="ArfGAP_dom_sf"/>
</dbReference>
<feature type="domain" description="Arf-GAP" evidence="12">
    <location>
        <begin position="21"/>
        <end position="114"/>
    </location>
</feature>
<evidence type="ECO:0000259" key="12">
    <source>
        <dbReference type="PROSITE" id="PS50115"/>
    </source>
</evidence>
<dbReference type="SMART" id="SM00105">
    <property type="entry name" value="ArfGap"/>
    <property type="match status" value="1"/>
</dbReference>
<feature type="compositionally biased region" description="Low complexity" evidence="11">
    <location>
        <begin position="576"/>
        <end position="590"/>
    </location>
</feature>
<organism evidence="13 14">
    <name type="scientific">Rhodotorula toruloides</name>
    <name type="common">Yeast</name>
    <name type="synonym">Rhodosporidium toruloides</name>
    <dbReference type="NCBI Taxonomy" id="5286"/>
    <lineage>
        <taxon>Eukaryota</taxon>
        <taxon>Fungi</taxon>
        <taxon>Dikarya</taxon>
        <taxon>Basidiomycota</taxon>
        <taxon>Pucciniomycotina</taxon>
        <taxon>Microbotryomycetes</taxon>
        <taxon>Sporidiobolales</taxon>
        <taxon>Sporidiobolaceae</taxon>
        <taxon>Rhodotorula</taxon>
    </lineage>
</organism>
<keyword evidence="9" id="KW-0472">Membrane</keyword>
<proteinExistence type="predicted"/>
<dbReference type="PANTHER" id="PTHR23180">
    <property type="entry name" value="CENTAURIN/ARF"/>
    <property type="match status" value="1"/>
</dbReference>
<evidence type="ECO:0000256" key="8">
    <source>
        <dbReference type="ARBA" id="ARBA00022833"/>
    </source>
</evidence>
<evidence type="ECO:0000256" key="1">
    <source>
        <dbReference type="ARBA" id="ARBA00004170"/>
    </source>
</evidence>
<dbReference type="InterPro" id="IPR013182">
    <property type="entry name" value="DUF1720"/>
</dbReference>
<feature type="compositionally biased region" description="Low complexity" evidence="11">
    <location>
        <begin position="681"/>
        <end position="693"/>
    </location>
</feature>
<dbReference type="OrthoDB" id="10266696at2759"/>
<keyword evidence="3" id="KW-0963">Cytoplasm</keyword>
<feature type="compositionally biased region" description="Low complexity" evidence="11">
    <location>
        <begin position="625"/>
        <end position="634"/>
    </location>
</feature>
<evidence type="ECO:0000256" key="4">
    <source>
        <dbReference type="ARBA" id="ARBA00022583"/>
    </source>
</evidence>
<dbReference type="CDD" id="cd08204">
    <property type="entry name" value="ArfGap"/>
    <property type="match status" value="1"/>
</dbReference>
<keyword evidence="4" id="KW-0254">Endocytosis</keyword>
<dbReference type="Gene3D" id="1.10.220.150">
    <property type="entry name" value="Arf GTPase activating protein"/>
    <property type="match status" value="1"/>
</dbReference>
<feature type="compositionally biased region" description="Polar residues" evidence="11">
    <location>
        <begin position="551"/>
        <end position="562"/>
    </location>
</feature>
<feature type="region of interest" description="Disordered" evidence="11">
    <location>
        <begin position="111"/>
        <end position="269"/>
    </location>
</feature>
<feature type="compositionally biased region" description="Low complexity" evidence="11">
    <location>
        <begin position="156"/>
        <end position="167"/>
    </location>
</feature>
<dbReference type="GO" id="GO:0005737">
    <property type="term" value="C:cytoplasm"/>
    <property type="evidence" value="ECO:0007669"/>
    <property type="project" value="UniProtKB-SubCell"/>
</dbReference>
<feature type="compositionally biased region" description="Gly residues" evidence="11">
    <location>
        <begin position="774"/>
        <end position="787"/>
    </location>
</feature>
<evidence type="ECO:0000313" key="14">
    <source>
        <dbReference type="Proteomes" id="UP000321518"/>
    </source>
</evidence>
<dbReference type="InterPro" id="IPR037278">
    <property type="entry name" value="ARFGAP/RecO"/>
</dbReference>
<keyword evidence="5" id="KW-0479">Metal-binding</keyword>
<name>A0A511KJ05_RHOTO</name>
<dbReference type="Pfam" id="PF01412">
    <property type="entry name" value="ArfGap"/>
    <property type="match status" value="1"/>
</dbReference>
<dbReference type="Proteomes" id="UP000321518">
    <property type="component" value="Unassembled WGS sequence"/>
</dbReference>
<dbReference type="InterPro" id="IPR045258">
    <property type="entry name" value="ACAP1/2/3-like"/>
</dbReference>
<comment type="subcellular location">
    <subcellularLocation>
        <location evidence="2">Cytoplasm</location>
    </subcellularLocation>
    <subcellularLocation>
        <location evidence="1">Membrane</location>
        <topology evidence="1">Peripheral membrane protein</topology>
    </subcellularLocation>
</comment>
<feature type="region of interest" description="Disordered" evidence="11">
    <location>
        <begin position="666"/>
        <end position="811"/>
    </location>
</feature>
<feature type="compositionally biased region" description="Polar residues" evidence="11">
    <location>
        <begin position="703"/>
        <end position="712"/>
    </location>
</feature>
<feature type="region of interest" description="Disordered" evidence="11">
    <location>
        <begin position="63"/>
        <end position="90"/>
    </location>
</feature>
<feature type="compositionally biased region" description="Polar residues" evidence="11">
    <location>
        <begin position="736"/>
        <end position="756"/>
    </location>
</feature>
<evidence type="ECO:0000256" key="9">
    <source>
        <dbReference type="ARBA" id="ARBA00023136"/>
    </source>
</evidence>
<evidence type="ECO:0000256" key="2">
    <source>
        <dbReference type="ARBA" id="ARBA00004496"/>
    </source>
</evidence>
<feature type="compositionally biased region" description="Low complexity" evidence="11">
    <location>
        <begin position="399"/>
        <end position="409"/>
    </location>
</feature>
<dbReference type="InterPro" id="IPR001164">
    <property type="entry name" value="ArfGAP_dom"/>
</dbReference>
<dbReference type="GO" id="GO:0008270">
    <property type="term" value="F:zinc ion binding"/>
    <property type="evidence" value="ECO:0007669"/>
    <property type="project" value="UniProtKB-KW"/>
</dbReference>
<feature type="compositionally biased region" description="Acidic residues" evidence="11">
    <location>
        <begin position="228"/>
        <end position="238"/>
    </location>
</feature>
<feature type="compositionally biased region" description="Pro residues" evidence="11">
    <location>
        <begin position="453"/>
        <end position="466"/>
    </location>
</feature>
<dbReference type="AlphaFoldDB" id="A0A511KJ05"/>
<feature type="compositionally biased region" description="Low complexity" evidence="11">
    <location>
        <begin position="197"/>
        <end position="210"/>
    </location>
</feature>
<evidence type="ECO:0000256" key="11">
    <source>
        <dbReference type="SAM" id="MobiDB-lite"/>
    </source>
</evidence>
<dbReference type="GO" id="GO:0006897">
    <property type="term" value="P:endocytosis"/>
    <property type="evidence" value="ECO:0007669"/>
    <property type="project" value="UniProtKB-KW"/>
</dbReference>
<comment type="caution">
    <text evidence="13">The sequence shown here is derived from an EMBL/GenBank/DDBJ whole genome shotgun (WGS) entry which is preliminary data.</text>
</comment>
<reference evidence="13 14" key="1">
    <citation type="submission" date="2019-07" db="EMBL/GenBank/DDBJ databases">
        <title>Rhodotorula toruloides NBRC10032 genome sequencing.</title>
        <authorList>
            <person name="Shida Y."/>
            <person name="Takaku H."/>
            <person name="Ogasawara W."/>
            <person name="Mori K."/>
        </authorList>
    </citation>
    <scope>NUCLEOTIDE SEQUENCE [LARGE SCALE GENOMIC DNA]</scope>
    <source>
        <strain evidence="13 14">NBRC10032</strain>
    </source>
</reference>
<protein>
    <recommendedName>
        <fullName evidence="12">Arf-GAP domain-containing protein</fullName>
    </recommendedName>
</protein>
<evidence type="ECO:0000313" key="13">
    <source>
        <dbReference type="EMBL" id="GEM10363.1"/>
    </source>
</evidence>
<dbReference type="Pfam" id="PF08226">
    <property type="entry name" value="DUF1720"/>
    <property type="match status" value="1"/>
</dbReference>
<keyword evidence="6" id="KW-0677">Repeat</keyword>
<evidence type="ECO:0000256" key="5">
    <source>
        <dbReference type="ARBA" id="ARBA00022723"/>
    </source>
</evidence>
<sequence>MSKTATDRYQRQLLLLLKEPGNDVCADCKARNPRKIGSHVTKVKSVTLDKWTKEQVENMRQLGNVKVNSMLNPDERRHPPPPQDSGNERNSQLERFIRNKYEYRTFAAPASSTNGYANDATAPPTPLAPATGPYSAPASSVADSVPPLPRRPTQPAPSAFADFSAAFGPLAARTSSPQPLSSGPALPPRPPLSHVVASAPAPIAAPAPRAKSVRFPEAPPTFIPSPPDSDDAEGDDDSYGSPPPRPSLRPHARSASAIPPRKGILRFRPGGNDEILVDWAALTSPSPTAAGDGDEEDVPLASLGALGMRGAQVGMAAVPAPQGGGYVPYPGMEQQHGMWAVPYGRAPGPGQGGPGVGQPPVAPLQPQYTGSAKGYLHQQRLQQQALQPQQTGTGIDAFQQLLQPRAPSQPQQPPQPPSQQPQHLYSHPRLAQPQARTNPFHAHLKARNAYSPSPQPPSGAPSPQPPQQQQAQQQPQRQLQQGQTAQTMNDIWADLDLLGGSSFTTPSAPQPPPLQFQAPSHGNALAPSPSQQSQPNPPAPAPLRPQLTGFVPSSSFGQQLARESSPFPPSSSLAVPSANAGSSRSSSPAPFEEPKPLRPQRTGFVPSSAFGQELARDFGGGAGSGAPSTALAAPAPAPLQPQRTGFVPSSRFGLELAKESGAVATNGSYLGANGAAGEGRSASPAPFDFAPSPALTPQPPATNPFSTFSASLNAALPPSQPPPPPEQHQSRPNPFLQPQLTGFGTPQTPLRPQQTGYFPRPPQHMSQQTLTGFQSGGARPGGGGGGNPFLAFGAQNGGTAGWQRQARDQWE</sequence>
<evidence type="ECO:0000256" key="6">
    <source>
        <dbReference type="ARBA" id="ARBA00022737"/>
    </source>
</evidence>
<keyword evidence="8" id="KW-0862">Zinc</keyword>
<dbReference type="EMBL" id="BJWK01000011">
    <property type="protein sequence ID" value="GEM10363.1"/>
    <property type="molecule type" value="Genomic_DNA"/>
</dbReference>